<feature type="coiled-coil region" evidence="4">
    <location>
        <begin position="416"/>
        <end position="471"/>
    </location>
</feature>
<evidence type="ECO:0000259" key="6">
    <source>
        <dbReference type="Pfam" id="PF13476"/>
    </source>
</evidence>
<feature type="region of interest" description="Disordered" evidence="5">
    <location>
        <begin position="553"/>
        <end position="594"/>
    </location>
</feature>
<evidence type="ECO:0000256" key="5">
    <source>
        <dbReference type="SAM" id="MobiDB-lite"/>
    </source>
</evidence>
<dbReference type="OrthoDB" id="9795626at2"/>
<reference evidence="7 8" key="1">
    <citation type="journal article" date="2016" name="Front. Microbiol.">
        <title>Comparative Genomics Analysis of Streptomyces Species Reveals Their Adaptation to the Marine Environment and Their Diversity at the Genomic Level.</title>
        <authorList>
            <person name="Tian X."/>
            <person name="Zhang Z."/>
            <person name="Yang T."/>
            <person name="Chen M."/>
            <person name="Li J."/>
            <person name="Chen F."/>
            <person name="Yang J."/>
            <person name="Li W."/>
            <person name="Zhang B."/>
            <person name="Zhang Z."/>
            <person name="Wu J."/>
            <person name="Zhang C."/>
            <person name="Long L."/>
            <person name="Xiao J."/>
        </authorList>
    </citation>
    <scope>NUCLEOTIDE SEQUENCE [LARGE SCALE GENOMIC DNA]</scope>
    <source>
        <strain evidence="7 8">SCSIO 02100</strain>
    </source>
</reference>
<evidence type="ECO:0000256" key="4">
    <source>
        <dbReference type="SAM" id="Coils"/>
    </source>
</evidence>
<feature type="coiled-coil region" evidence="4">
    <location>
        <begin position="715"/>
        <end position="743"/>
    </location>
</feature>
<comment type="subunit">
    <text evidence="2">Heterodimer of SbcC and SbcD.</text>
</comment>
<protein>
    <recommendedName>
        <fullName evidence="3">Nuclease SbcCD subunit C</fullName>
    </recommendedName>
</protein>
<feature type="region of interest" description="Disordered" evidence="5">
    <location>
        <begin position="649"/>
        <end position="678"/>
    </location>
</feature>
<dbReference type="GO" id="GO:0004527">
    <property type="term" value="F:exonuclease activity"/>
    <property type="evidence" value="ECO:0007669"/>
    <property type="project" value="UniProtKB-KW"/>
</dbReference>
<feature type="region of interest" description="Disordered" evidence="5">
    <location>
        <begin position="224"/>
        <end position="272"/>
    </location>
</feature>
<comment type="caution">
    <text evidence="7">The sequence shown here is derived from an EMBL/GenBank/DDBJ whole genome shotgun (WGS) entry which is preliminary data.</text>
</comment>
<feature type="region of interest" description="Disordered" evidence="5">
    <location>
        <begin position="338"/>
        <end position="357"/>
    </location>
</feature>
<feature type="compositionally biased region" description="Basic residues" evidence="5">
    <location>
        <begin position="1027"/>
        <end position="1036"/>
    </location>
</feature>
<dbReference type="RefSeq" id="WP_070199094.1">
    <property type="nucleotide sequence ID" value="NZ_LJGU01000161.1"/>
</dbReference>
<dbReference type="SUPFAM" id="SSF52540">
    <property type="entry name" value="P-loop containing nucleoside triphosphate hydrolases"/>
    <property type="match status" value="1"/>
</dbReference>
<evidence type="ECO:0000256" key="3">
    <source>
        <dbReference type="ARBA" id="ARBA00013368"/>
    </source>
</evidence>
<comment type="similarity">
    <text evidence="1">Belongs to the SMC family. SbcC subfamily.</text>
</comment>
<keyword evidence="7" id="KW-0540">Nuclease</keyword>
<dbReference type="EMBL" id="LJGU01000161">
    <property type="protein sequence ID" value="OEU89546.1"/>
    <property type="molecule type" value="Genomic_DNA"/>
</dbReference>
<dbReference type="STRING" id="1075402.AN216_25655"/>
<feature type="coiled-coil region" evidence="4">
    <location>
        <begin position="495"/>
        <end position="522"/>
    </location>
</feature>
<dbReference type="GO" id="GO:0006302">
    <property type="term" value="P:double-strand break repair"/>
    <property type="evidence" value="ECO:0007669"/>
    <property type="project" value="InterPro"/>
</dbReference>
<evidence type="ECO:0000256" key="2">
    <source>
        <dbReference type="ARBA" id="ARBA00011322"/>
    </source>
</evidence>
<accession>A0A1E7JMQ1</accession>
<evidence type="ECO:0000256" key="1">
    <source>
        <dbReference type="ARBA" id="ARBA00006930"/>
    </source>
</evidence>
<dbReference type="PANTHER" id="PTHR32114:SF2">
    <property type="entry name" value="ABC TRANSPORTER ABCH.3"/>
    <property type="match status" value="1"/>
</dbReference>
<dbReference type="Proteomes" id="UP000176101">
    <property type="component" value="Unassembled WGS sequence"/>
</dbReference>
<dbReference type="AlphaFoldDB" id="A0A1E7JMQ1"/>
<proteinExistence type="inferred from homology"/>
<dbReference type="Pfam" id="PF13476">
    <property type="entry name" value="AAA_23"/>
    <property type="match status" value="1"/>
</dbReference>
<feature type="compositionally biased region" description="Basic and acidic residues" evidence="5">
    <location>
        <begin position="580"/>
        <end position="594"/>
    </location>
</feature>
<feature type="domain" description="Rad50/SbcC-type AAA" evidence="6">
    <location>
        <begin position="5"/>
        <end position="186"/>
    </location>
</feature>
<evidence type="ECO:0000313" key="8">
    <source>
        <dbReference type="Proteomes" id="UP000176101"/>
    </source>
</evidence>
<dbReference type="Pfam" id="PF13558">
    <property type="entry name" value="SbcC_Walker_B"/>
    <property type="match status" value="1"/>
</dbReference>
<dbReference type="Gene3D" id="3.40.50.300">
    <property type="entry name" value="P-loop containing nucleotide triphosphate hydrolases"/>
    <property type="match status" value="2"/>
</dbReference>
<sequence>MRPHRLTLTAFGPFRGTQHVDFDALCAEGLFLLHGATGAGKTSLLDAVCFALYGGVPGSRQQPGGTLRSDHAAPDTLTEVVLDVTVAGRRLEITRRPEQWRPKKTGTGTTRERAHAALREYAGSGEWRPLSRSHQEIGAEIGHLLGMSRDQFCQVALLPQGDFARFLRAGAEERAKLLGRLFHTGRFAVIEDELTGMRKETQARVRHADEELLALAQRMRQAAGPGHGLDAFAGAPKAPDGGSAAGRRRGRDGVPDQRTAGQGPDDDTGTPQLWSAVLIGAALARADAREWLECATLAARAAEERHTAAVGRLEESRELARRQQRHAAAVRRLEQLRASEPERKREGERLARARAADAVTPLLSSRATATAEDTAARAAEREHRAGLPTDQARADAVRLDELAGAARQELGGLEAARHAERRIRAIDIEVAELEEESQRAEEALREAQEWLDDWETTRQAHQRRVERALDAATRAEHLAGQLEPAGRRLSAARRRDVLQGEVQAAEEALLEARERATSAYERWLGLKDTRLRGIATELARKLRPGEPCAVCGSAEHPAPAWPDQGEPGQSAESAENTALADHRRAERAREDASQRLRTVEEQLAAVRAECGDDSVSAAADEMERLTAHHRAAHAEAADAHAARECLERAEGEHQRRTARQHAAEQRAAARTSRREALSHERAALAEQLGRTGADTGDIAERAAALEHHAELLCAAAQAARAARASAERLAEAERRLAEAAERAGFDGGEDAADAVLDEPTRRHTQQRLETWQAAEQAVTAELADEQLTEAGASDPADPEAEQSRVTAATADLREASATEDAALHRRTELERLSARATAQVSRHATLRAAHERITALSQLATGTSTENERRMRLETYVLTARLEQVAAAASVRLARMSAGRYTLVHSARRTHGRGRSGLGLHVVDAWTGKERDTATLSGGETFFASLALALGLADVVTEEAGGTPLDTLFIDEGFGSLDQETLEEVLDVLDSLREQDRSVGIVSHVAELRSRVPAQLQVHKTREGSSVRRRTAPSGG</sequence>
<dbReference type="InterPro" id="IPR038729">
    <property type="entry name" value="Rad50/SbcC_AAA"/>
</dbReference>
<keyword evidence="7" id="KW-0378">Hydrolase</keyword>
<name>A0A1E7JMQ1_9ACTN</name>
<keyword evidence="7" id="KW-0269">Exonuclease</keyword>
<dbReference type="InterPro" id="IPR027417">
    <property type="entry name" value="P-loop_NTPase"/>
</dbReference>
<keyword evidence="8" id="KW-1185">Reference proteome</keyword>
<evidence type="ECO:0000313" key="7">
    <source>
        <dbReference type="EMBL" id="OEU89546.1"/>
    </source>
</evidence>
<feature type="compositionally biased region" description="Basic and acidic residues" evidence="5">
    <location>
        <begin position="338"/>
        <end position="355"/>
    </location>
</feature>
<dbReference type="PANTHER" id="PTHR32114">
    <property type="entry name" value="ABC TRANSPORTER ABCH.3"/>
    <property type="match status" value="1"/>
</dbReference>
<keyword evidence="4" id="KW-0175">Coiled coil</keyword>
<dbReference type="GO" id="GO:0016887">
    <property type="term" value="F:ATP hydrolysis activity"/>
    <property type="evidence" value="ECO:0007669"/>
    <property type="project" value="InterPro"/>
</dbReference>
<organism evidence="7 8">
    <name type="scientific">Streptomyces oceani</name>
    <dbReference type="NCBI Taxonomy" id="1075402"/>
    <lineage>
        <taxon>Bacteria</taxon>
        <taxon>Bacillati</taxon>
        <taxon>Actinomycetota</taxon>
        <taxon>Actinomycetes</taxon>
        <taxon>Kitasatosporales</taxon>
        <taxon>Streptomycetaceae</taxon>
        <taxon>Streptomyces</taxon>
    </lineage>
</organism>
<gene>
    <name evidence="7" type="ORF">AN216_25655</name>
</gene>
<dbReference type="PATRIC" id="fig|1075402.3.peg.217"/>
<feature type="region of interest" description="Disordered" evidence="5">
    <location>
        <begin position="1017"/>
        <end position="1036"/>
    </location>
</feature>